<evidence type="ECO:0000256" key="3">
    <source>
        <dbReference type="ARBA" id="ARBA00022617"/>
    </source>
</evidence>
<keyword evidence="11" id="KW-1185">Reference proteome</keyword>
<dbReference type="CDD" id="cd11030">
    <property type="entry name" value="CYP105-like"/>
    <property type="match status" value="1"/>
</dbReference>
<keyword evidence="3 8" id="KW-0349">Heme</keyword>
<evidence type="ECO:0000256" key="6">
    <source>
        <dbReference type="ARBA" id="ARBA00023004"/>
    </source>
</evidence>
<feature type="region of interest" description="Disordered" evidence="9">
    <location>
        <begin position="1"/>
        <end position="23"/>
    </location>
</feature>
<dbReference type="PROSITE" id="PS00086">
    <property type="entry name" value="CYTOCHROME_P450"/>
    <property type="match status" value="1"/>
</dbReference>
<dbReference type="OrthoDB" id="3664945at2"/>
<dbReference type="InterPro" id="IPR002397">
    <property type="entry name" value="Cyt_P450_B"/>
</dbReference>
<dbReference type="FunFam" id="1.10.630.10:FF:000018">
    <property type="entry name" value="Cytochrome P450 monooxygenase"/>
    <property type="match status" value="1"/>
</dbReference>
<dbReference type="InterPro" id="IPR036396">
    <property type="entry name" value="Cyt_P450_sf"/>
</dbReference>
<evidence type="ECO:0000256" key="7">
    <source>
        <dbReference type="ARBA" id="ARBA00023033"/>
    </source>
</evidence>
<dbReference type="Proteomes" id="UP000266677">
    <property type="component" value="Unassembled WGS sequence"/>
</dbReference>
<keyword evidence="6 8" id="KW-0408">Iron</keyword>
<reference evidence="10 11" key="1">
    <citation type="submission" date="2018-09" db="EMBL/GenBank/DDBJ databases">
        <title>YIM PH21274 draft genome.</title>
        <authorList>
            <person name="Miao C."/>
        </authorList>
    </citation>
    <scope>NUCLEOTIDE SEQUENCE [LARGE SCALE GENOMIC DNA]</scope>
    <source>
        <strain evidence="10 11">YIM PH 21724</strain>
    </source>
</reference>
<dbReference type="AlphaFoldDB" id="A0A3A4K8Y9"/>
<comment type="similarity">
    <text evidence="2 8">Belongs to the cytochrome P450 family.</text>
</comment>
<name>A0A3A4K8Y9_9NOCA</name>
<evidence type="ECO:0000256" key="1">
    <source>
        <dbReference type="ARBA" id="ARBA00001971"/>
    </source>
</evidence>
<comment type="cofactor">
    <cofactor evidence="1">
        <name>heme</name>
        <dbReference type="ChEBI" id="CHEBI:30413"/>
    </cofactor>
</comment>
<organism evidence="10 11">
    <name type="scientific">Nocardia panacis</name>
    <dbReference type="NCBI Taxonomy" id="2340916"/>
    <lineage>
        <taxon>Bacteria</taxon>
        <taxon>Bacillati</taxon>
        <taxon>Actinomycetota</taxon>
        <taxon>Actinomycetes</taxon>
        <taxon>Mycobacteriales</taxon>
        <taxon>Nocardiaceae</taxon>
        <taxon>Nocardia</taxon>
    </lineage>
</organism>
<keyword evidence="5 8" id="KW-0560">Oxidoreductase</keyword>
<dbReference type="EMBL" id="QZFU01000017">
    <property type="protein sequence ID" value="RJO75812.1"/>
    <property type="molecule type" value="Genomic_DNA"/>
</dbReference>
<dbReference type="InterPro" id="IPR017972">
    <property type="entry name" value="Cyt_P450_CS"/>
</dbReference>
<dbReference type="InterPro" id="IPR001128">
    <property type="entry name" value="Cyt_P450"/>
</dbReference>
<dbReference type="PANTHER" id="PTHR46696">
    <property type="entry name" value="P450, PUTATIVE (EUROFUNG)-RELATED"/>
    <property type="match status" value="1"/>
</dbReference>
<dbReference type="PRINTS" id="PR00385">
    <property type="entry name" value="P450"/>
</dbReference>
<evidence type="ECO:0000313" key="11">
    <source>
        <dbReference type="Proteomes" id="UP000266677"/>
    </source>
</evidence>
<protein>
    <submittedName>
        <fullName evidence="10">Cytochrome P450</fullName>
    </submittedName>
</protein>
<evidence type="ECO:0000313" key="10">
    <source>
        <dbReference type="EMBL" id="RJO75812.1"/>
    </source>
</evidence>
<dbReference type="GO" id="GO:0016705">
    <property type="term" value="F:oxidoreductase activity, acting on paired donors, with incorporation or reduction of molecular oxygen"/>
    <property type="evidence" value="ECO:0007669"/>
    <property type="project" value="InterPro"/>
</dbReference>
<dbReference type="PANTHER" id="PTHR46696:SF1">
    <property type="entry name" value="CYTOCHROME P450 YJIB-RELATED"/>
    <property type="match status" value="1"/>
</dbReference>
<dbReference type="SUPFAM" id="SSF48264">
    <property type="entry name" value="Cytochrome P450"/>
    <property type="match status" value="1"/>
</dbReference>
<dbReference type="Gene3D" id="1.10.630.10">
    <property type="entry name" value="Cytochrome P450"/>
    <property type="match status" value="1"/>
</dbReference>
<comment type="caution">
    <text evidence="10">The sequence shown here is derived from an EMBL/GenBank/DDBJ whole genome shotgun (WGS) entry which is preliminary data.</text>
</comment>
<dbReference type="PRINTS" id="PR00359">
    <property type="entry name" value="BP450"/>
</dbReference>
<dbReference type="Pfam" id="PF00067">
    <property type="entry name" value="p450"/>
    <property type="match status" value="1"/>
</dbReference>
<dbReference type="RefSeq" id="WP_120040853.1">
    <property type="nucleotide sequence ID" value="NZ_QZFU01000017.1"/>
</dbReference>
<dbReference type="GO" id="GO:0020037">
    <property type="term" value="F:heme binding"/>
    <property type="evidence" value="ECO:0007669"/>
    <property type="project" value="InterPro"/>
</dbReference>
<evidence type="ECO:0000256" key="5">
    <source>
        <dbReference type="ARBA" id="ARBA00023002"/>
    </source>
</evidence>
<keyword evidence="7 8" id="KW-0503">Monooxygenase</keyword>
<sequence>MIESGPTEIPVTLPTARPEGRPFDPPAELAALRARTPLTPMRFPDGHLGWLATGHAEVRAILADSRFSTRYEISHYALADTGPIPPALPGDMLGIDAPAHTRYRKLLAGSFTVRRMRQLTERIEQHTAHHLDAMESAGGPVDLVEAFANPIPALVICELLGVPDADRDAFRTRMAVANEMDLPMDERMAAFAEGQNYLRELVRATRAAPTDDLLGELAISDLTDDELAGVAALLLGAGLETTANMLALGTFALLTHPDQLAALRADPDIIDRAVEELLRYLTITPTGSRTALEDVQIGGRVVRAGQTVALSIQAANRDPARFEDPDTLDIRRSAVGHIGFGHGIHQCLGQQLARVELRVALPALLTRFPSLRLAIAPQDVPLRHDMDIYGVHRLPVTW</sequence>
<keyword evidence="4 8" id="KW-0479">Metal-binding</keyword>
<proteinExistence type="inferred from homology"/>
<dbReference type="GO" id="GO:0004497">
    <property type="term" value="F:monooxygenase activity"/>
    <property type="evidence" value="ECO:0007669"/>
    <property type="project" value="UniProtKB-KW"/>
</dbReference>
<evidence type="ECO:0000256" key="2">
    <source>
        <dbReference type="ARBA" id="ARBA00010617"/>
    </source>
</evidence>
<accession>A0A3A4K8Y9</accession>
<dbReference type="GO" id="GO:0005506">
    <property type="term" value="F:iron ion binding"/>
    <property type="evidence" value="ECO:0007669"/>
    <property type="project" value="InterPro"/>
</dbReference>
<evidence type="ECO:0000256" key="9">
    <source>
        <dbReference type="SAM" id="MobiDB-lite"/>
    </source>
</evidence>
<evidence type="ECO:0000256" key="8">
    <source>
        <dbReference type="RuleBase" id="RU000461"/>
    </source>
</evidence>
<gene>
    <name evidence="10" type="ORF">D5S18_13620</name>
</gene>
<evidence type="ECO:0000256" key="4">
    <source>
        <dbReference type="ARBA" id="ARBA00022723"/>
    </source>
</evidence>